<proteinExistence type="predicted"/>
<reference evidence="4" key="1">
    <citation type="journal article" date="2019" name="Int. J. Syst. Evol. Microbiol.">
        <title>The Global Catalogue of Microorganisms (GCM) 10K type strain sequencing project: providing services to taxonomists for standard genome sequencing and annotation.</title>
        <authorList>
            <consortium name="The Broad Institute Genomics Platform"/>
            <consortium name="The Broad Institute Genome Sequencing Center for Infectious Disease"/>
            <person name="Wu L."/>
            <person name="Ma J."/>
        </authorList>
    </citation>
    <scope>NUCLEOTIDE SEQUENCE [LARGE SCALE GENOMIC DNA]</scope>
    <source>
        <strain evidence="4">CGMCC 1.15111</strain>
    </source>
</reference>
<evidence type="ECO:0000256" key="1">
    <source>
        <dbReference type="SAM" id="Coils"/>
    </source>
</evidence>
<evidence type="ECO:0000313" key="4">
    <source>
        <dbReference type="Proteomes" id="UP000658258"/>
    </source>
</evidence>
<dbReference type="Proteomes" id="UP000658258">
    <property type="component" value="Unassembled WGS sequence"/>
</dbReference>
<gene>
    <name evidence="3" type="ORF">GCM10011340_07140</name>
</gene>
<sequence length="195" mass="22203">MAVKIDLRKAGFEFFSIVVAVVLAMTLTEWRQDYLNKKLAQQSLLNIIEEVQENRRELMEDSAKISQDMAFIDRWLQAQNNASNEDFGVHFSFSFLSKSALEVAKINNSLTYLPNEVNMQIAEVYAAQNFYSGNAIKLFDIMGAMGRAESKENAEAFADKARQLRFHLGLIHNTIKAYLGESQQFLENHRAIPTS</sequence>
<keyword evidence="4" id="KW-1185">Reference proteome</keyword>
<keyword evidence="2" id="KW-0812">Transmembrane</keyword>
<feature type="coiled-coil region" evidence="1">
    <location>
        <begin position="41"/>
        <end position="68"/>
    </location>
</feature>
<name>A0ABQ3I525_9BACT</name>
<keyword evidence="1" id="KW-0175">Coiled coil</keyword>
<evidence type="ECO:0000313" key="3">
    <source>
        <dbReference type="EMBL" id="GHE55008.1"/>
    </source>
</evidence>
<dbReference type="RefSeq" id="WP_189628811.1">
    <property type="nucleotide sequence ID" value="NZ_BNAG01000001.1"/>
</dbReference>
<organism evidence="3 4">
    <name type="scientific">Roseivirga thermotolerans</name>
    <dbReference type="NCBI Taxonomy" id="1758176"/>
    <lineage>
        <taxon>Bacteria</taxon>
        <taxon>Pseudomonadati</taxon>
        <taxon>Bacteroidota</taxon>
        <taxon>Cytophagia</taxon>
        <taxon>Cytophagales</taxon>
        <taxon>Roseivirgaceae</taxon>
        <taxon>Roseivirga</taxon>
    </lineage>
</organism>
<keyword evidence="2" id="KW-1133">Transmembrane helix</keyword>
<protein>
    <submittedName>
        <fullName evidence="3">Uncharacterized protein</fullName>
    </submittedName>
</protein>
<accession>A0ABQ3I525</accession>
<comment type="caution">
    <text evidence="3">The sequence shown here is derived from an EMBL/GenBank/DDBJ whole genome shotgun (WGS) entry which is preliminary data.</text>
</comment>
<evidence type="ECO:0000256" key="2">
    <source>
        <dbReference type="SAM" id="Phobius"/>
    </source>
</evidence>
<dbReference type="EMBL" id="BNAG01000001">
    <property type="protein sequence ID" value="GHE55008.1"/>
    <property type="molecule type" value="Genomic_DNA"/>
</dbReference>
<keyword evidence="2" id="KW-0472">Membrane</keyword>
<feature type="transmembrane region" description="Helical" evidence="2">
    <location>
        <begin position="12"/>
        <end position="30"/>
    </location>
</feature>